<dbReference type="SUPFAM" id="SSF56349">
    <property type="entry name" value="DNA breaking-rejoining enzymes"/>
    <property type="match status" value="1"/>
</dbReference>
<dbReference type="GO" id="GO:0003677">
    <property type="term" value="F:DNA binding"/>
    <property type="evidence" value="ECO:0007669"/>
    <property type="project" value="InterPro"/>
</dbReference>
<dbReference type="GO" id="GO:0006310">
    <property type="term" value="P:DNA recombination"/>
    <property type="evidence" value="ECO:0007669"/>
    <property type="project" value="UniProtKB-KW"/>
</dbReference>
<name>A0A931IXY0_9BURK</name>
<dbReference type="InterPro" id="IPR013762">
    <property type="entry name" value="Integrase-like_cat_sf"/>
</dbReference>
<dbReference type="EMBL" id="JAEDAL010000008">
    <property type="protein sequence ID" value="MBH9553947.1"/>
    <property type="molecule type" value="Genomic_DNA"/>
</dbReference>
<gene>
    <name evidence="3" type="ORF">I7X43_13950</name>
</gene>
<keyword evidence="1" id="KW-0233">DNA recombination</keyword>
<dbReference type="GO" id="GO:0015074">
    <property type="term" value="P:DNA integration"/>
    <property type="evidence" value="ECO:0007669"/>
    <property type="project" value="InterPro"/>
</dbReference>
<evidence type="ECO:0000313" key="4">
    <source>
        <dbReference type="Proteomes" id="UP000620139"/>
    </source>
</evidence>
<dbReference type="PROSITE" id="PS51898">
    <property type="entry name" value="TYR_RECOMBINASE"/>
    <property type="match status" value="1"/>
</dbReference>
<dbReference type="Gene3D" id="1.10.443.10">
    <property type="entry name" value="Intergrase catalytic core"/>
    <property type="match status" value="1"/>
</dbReference>
<reference evidence="3" key="1">
    <citation type="submission" date="2020-12" db="EMBL/GenBank/DDBJ databases">
        <title>The genome sequence of Inhella sp. 4Y17.</title>
        <authorList>
            <person name="Liu Y."/>
        </authorList>
    </citation>
    <scope>NUCLEOTIDE SEQUENCE</scope>
    <source>
        <strain evidence="3">4Y10</strain>
    </source>
</reference>
<dbReference type="Proteomes" id="UP000620139">
    <property type="component" value="Unassembled WGS sequence"/>
</dbReference>
<sequence>MNTSYNLLHEAGFRCYRDRGDVDHLRYTGQTRKRANRFAAAQSLLLRTASSPGVFAGRLVCLDLVRPSELVDVLSAPTYRLGDHQCTDWHSRCGRRIDRRALSSFTTMALEQRCIDVPLEIAALQSLLAEVPAYSEFPEAQRLVELERDLVCWAGQRLPRSLWAHVSGLSPMSALPREMAALADCVGVPRISVDEAALGRSAEMADMLDTAVSAGRDSTTPLLVELGMKVFSIPAKESEQQTLRRWAAELLALRGQVEAGDVTSAVVIAWQFDLVESGTLTDINAALATRARYSRTASLRLWRMLAPLGPDVQRWSTASLSAGYLSMMSDPSCKDLRGLGAAISSFQAFLQEVFGIPTSPLGLHKHIPEPTPRVQWIPESAVLRAIRWLDEDTKGDPRLKEICALKILMAHAAPFRLDELRWLRLSNIFPLADGSIEVEITPIAGVHRLKTAAAQRRVLISDPVVVCRLRALIARREAEGAPSNGLLFAAAGEDTAPYRRRAVHIALLRLLKQATGNPSMTFHALRHTVISNAMEELLSSAAVTNNNRLTQLADWVGHEVAVTTLRFYTHRYEVALRMQIDACLRGVGLTNADGERLLGIKANTLTAGARRKRVPMEVHLWHLASSRAQALVRELPNAATGLDLHEPEPTSFIGSVATHFTAQKCLAVLGCLTTNLDPRLIEGRMQLRSSELISIDKAAVCVARDLYAARSALAPVEWSGARSVIKHLGLNFGRVVQPRYAKLVKAMSLPMDTNLAAAAAKTWISAWWDGQLNADPPERLVPLLGFLKEAGITLDALQLTYENDGSDPVGVAELLARAAHVAAAVFHGHWSTKPLGRSRRGRSRAYLIWPSRADADAAGRSNAGFDALMFALAVWVHPEVQGRH</sequence>
<feature type="domain" description="Tyr recombinase" evidence="2">
    <location>
        <begin position="372"/>
        <end position="581"/>
    </location>
</feature>
<dbReference type="Pfam" id="PF00589">
    <property type="entry name" value="Phage_integrase"/>
    <property type="match status" value="1"/>
</dbReference>
<evidence type="ECO:0000259" key="2">
    <source>
        <dbReference type="PROSITE" id="PS51898"/>
    </source>
</evidence>
<dbReference type="InterPro" id="IPR011010">
    <property type="entry name" value="DNA_brk_join_enz"/>
</dbReference>
<evidence type="ECO:0000313" key="3">
    <source>
        <dbReference type="EMBL" id="MBH9553947.1"/>
    </source>
</evidence>
<comment type="caution">
    <text evidence="3">The sequence shown here is derived from an EMBL/GenBank/DDBJ whole genome shotgun (WGS) entry which is preliminary data.</text>
</comment>
<dbReference type="InterPro" id="IPR002104">
    <property type="entry name" value="Integrase_catalytic"/>
</dbReference>
<dbReference type="RefSeq" id="WP_198101568.1">
    <property type="nucleotide sequence ID" value="NZ_JAEDAL010000008.1"/>
</dbReference>
<proteinExistence type="predicted"/>
<organism evidence="3 4">
    <name type="scientific">Inhella gelatinilytica</name>
    <dbReference type="NCBI Taxonomy" id="2795030"/>
    <lineage>
        <taxon>Bacteria</taxon>
        <taxon>Pseudomonadati</taxon>
        <taxon>Pseudomonadota</taxon>
        <taxon>Betaproteobacteria</taxon>
        <taxon>Burkholderiales</taxon>
        <taxon>Sphaerotilaceae</taxon>
        <taxon>Inhella</taxon>
    </lineage>
</organism>
<keyword evidence="4" id="KW-1185">Reference proteome</keyword>
<protein>
    <submittedName>
        <fullName evidence="3">Tyrosine-type recombinase/integrase</fullName>
    </submittedName>
</protein>
<accession>A0A931IXY0</accession>
<evidence type="ECO:0000256" key="1">
    <source>
        <dbReference type="ARBA" id="ARBA00023172"/>
    </source>
</evidence>
<dbReference type="AlphaFoldDB" id="A0A931IXY0"/>